<accession>A0AAN9Y6U4</accession>
<gene>
    <name evidence="1" type="ORF">V9T40_009862</name>
</gene>
<dbReference type="EMBL" id="JBBCAQ010000013">
    <property type="protein sequence ID" value="KAK7600724.1"/>
    <property type="molecule type" value="Genomic_DNA"/>
</dbReference>
<name>A0AAN9Y6U4_9HEMI</name>
<reference evidence="1 2" key="1">
    <citation type="submission" date="2024-03" db="EMBL/GenBank/DDBJ databases">
        <title>Adaptation during the transition from Ophiocordyceps entomopathogen to insect associate is accompanied by gene loss and intensified selection.</title>
        <authorList>
            <person name="Ward C.M."/>
            <person name="Onetto C.A."/>
            <person name="Borneman A.R."/>
        </authorList>
    </citation>
    <scope>NUCLEOTIDE SEQUENCE [LARGE SCALE GENOMIC DNA]</scope>
    <source>
        <strain evidence="1">AWRI1</strain>
        <tissue evidence="1">Single Adult Female</tissue>
    </source>
</reference>
<sequence length="161" mass="17580">MKTGPKCGGVVWSGVAEFRGAEDAQPAADDTRMKYRRSMGRIGGNKTATIPAPALAPAPAPAPALAPAPAPAAILSLYLSLSATFVIVLPDKIPRILDLVDASRRVASRQLKVEPDRRNRNRIVSLVRHVIRFLLTSPTYEEIKKDDERRLPREPCLYNAS</sequence>
<proteinExistence type="predicted"/>
<dbReference type="Proteomes" id="UP001367676">
    <property type="component" value="Unassembled WGS sequence"/>
</dbReference>
<dbReference type="AlphaFoldDB" id="A0AAN9Y6U4"/>
<comment type="caution">
    <text evidence="1">The sequence shown here is derived from an EMBL/GenBank/DDBJ whole genome shotgun (WGS) entry which is preliminary data.</text>
</comment>
<organism evidence="1 2">
    <name type="scientific">Parthenolecanium corni</name>
    <dbReference type="NCBI Taxonomy" id="536013"/>
    <lineage>
        <taxon>Eukaryota</taxon>
        <taxon>Metazoa</taxon>
        <taxon>Ecdysozoa</taxon>
        <taxon>Arthropoda</taxon>
        <taxon>Hexapoda</taxon>
        <taxon>Insecta</taxon>
        <taxon>Pterygota</taxon>
        <taxon>Neoptera</taxon>
        <taxon>Paraneoptera</taxon>
        <taxon>Hemiptera</taxon>
        <taxon>Sternorrhyncha</taxon>
        <taxon>Coccoidea</taxon>
        <taxon>Coccidae</taxon>
        <taxon>Parthenolecanium</taxon>
    </lineage>
</organism>
<protein>
    <submittedName>
        <fullName evidence="1">Uncharacterized protein</fullName>
    </submittedName>
</protein>
<keyword evidence="2" id="KW-1185">Reference proteome</keyword>
<evidence type="ECO:0000313" key="2">
    <source>
        <dbReference type="Proteomes" id="UP001367676"/>
    </source>
</evidence>
<evidence type="ECO:0000313" key="1">
    <source>
        <dbReference type="EMBL" id="KAK7600724.1"/>
    </source>
</evidence>